<evidence type="ECO:0000259" key="1">
    <source>
        <dbReference type="Pfam" id="PF13910"/>
    </source>
</evidence>
<dbReference type="InterPro" id="IPR025209">
    <property type="entry name" value="DUF4209"/>
</dbReference>
<name>A0AAV7CF47_ENGPU</name>
<dbReference type="PANTHER" id="PTHR31701:SF2">
    <property type="entry name" value="ENDOPLASMIC RETICULUM MEMBRANE-ASSOCIATED RNA DEGRADATION PROTEIN"/>
    <property type="match status" value="1"/>
</dbReference>
<dbReference type="InterPro" id="IPR039635">
    <property type="entry name" value="ERMARD"/>
</dbReference>
<protein>
    <recommendedName>
        <fullName evidence="1">DUF4209 domain-containing protein</fullName>
    </recommendedName>
</protein>
<evidence type="ECO:0000313" key="2">
    <source>
        <dbReference type="EMBL" id="KAG8583421.1"/>
    </source>
</evidence>
<comment type="caution">
    <text evidence="2">The sequence shown here is derived from an EMBL/GenBank/DDBJ whole genome shotgun (WGS) entry which is preliminary data.</text>
</comment>
<sequence length="665" mass="76501">MAGSIPLTTCLSPAVYRMVCLLGNEIQENVDIASLLDKENEVCWGRICEKVAYQSSGEELDYLESVRKLGPLCGAVHAHFMSLANEKYVEAFNNWFQWTNNSELFLNALSLLKSQDGTKISLHLMKMTSCLERALGDVYLIIGKDCPFLLRDLLTSQELASIFSQPVMNVLKIFLGSPKSLNLRNILWHGFVSPNEIPPKYCSMLLLFTAGLGQLLQSWLTKTKMSLVHRPYFVFSSLHEIKVCPDLNEKMLLLAESFMEKSKFVLPHMVPFWIESFNAFRQGRYADCATVLLPQLETGLRLAFTTVNDCPQRMLTAESTTLYTTFDEILAKNLNDGSPNRLPATLGESVMEFLWDILNHREGPRVRDHLGHGEIQLLEFPKLLATALLGFSIFLLYRQLQQDSLHKEDFAVVHPIIAAAESYCSRFHPIALVQKQVFQCCESLEKWNFLPISCLDFFNETREHQDHVVTALSFYSEVDHIISLLHCEGKACFTAENCSNWLQTDKWFLSTKDLCRKHISNLYCPRLVLEAVSVLHKVSTQCHQVSNNIISTSELRYEQWQNKILRSRQRHNYQRLLCSIRSLSTILRLIITIVIMDLHNIHLCTSEKTHLEYQKYLKYLKTILQYTENMSTCTSPEKNRWDEAIQMTSRIILKIKTFNEKNKAI</sequence>
<dbReference type="Proteomes" id="UP000824782">
    <property type="component" value="Unassembled WGS sequence"/>
</dbReference>
<dbReference type="AlphaFoldDB" id="A0AAV7CF47"/>
<dbReference type="PANTHER" id="PTHR31701">
    <property type="entry name" value="ENDOPLASMIC RETICULUM MEMBRANE-ASSOCIATED RNA DEGRADATION PROTEIN"/>
    <property type="match status" value="1"/>
</dbReference>
<accession>A0AAV7CF47</accession>
<evidence type="ECO:0000313" key="3">
    <source>
        <dbReference type="Proteomes" id="UP000824782"/>
    </source>
</evidence>
<reference evidence="2" key="1">
    <citation type="thesis" date="2020" institute="ProQuest LLC" country="789 East Eisenhower Parkway, Ann Arbor, MI, USA">
        <title>Comparative Genomics and Chromosome Evolution.</title>
        <authorList>
            <person name="Mudd A.B."/>
        </authorList>
    </citation>
    <scope>NUCLEOTIDE SEQUENCE</scope>
    <source>
        <strain evidence="2">237g6f4</strain>
        <tissue evidence="2">Blood</tissue>
    </source>
</reference>
<organism evidence="2 3">
    <name type="scientific">Engystomops pustulosus</name>
    <name type="common">Tungara frog</name>
    <name type="synonym">Physalaemus pustulosus</name>
    <dbReference type="NCBI Taxonomy" id="76066"/>
    <lineage>
        <taxon>Eukaryota</taxon>
        <taxon>Metazoa</taxon>
        <taxon>Chordata</taxon>
        <taxon>Craniata</taxon>
        <taxon>Vertebrata</taxon>
        <taxon>Euteleostomi</taxon>
        <taxon>Amphibia</taxon>
        <taxon>Batrachia</taxon>
        <taxon>Anura</taxon>
        <taxon>Neobatrachia</taxon>
        <taxon>Hyloidea</taxon>
        <taxon>Leptodactylidae</taxon>
        <taxon>Leiuperinae</taxon>
        <taxon>Engystomops</taxon>
    </lineage>
</organism>
<feature type="domain" description="DUF4209" evidence="1">
    <location>
        <begin position="131"/>
        <end position="210"/>
    </location>
</feature>
<dbReference type="EMBL" id="WNYA01000003">
    <property type="protein sequence ID" value="KAG8583421.1"/>
    <property type="molecule type" value="Genomic_DNA"/>
</dbReference>
<dbReference type="Pfam" id="PF13910">
    <property type="entry name" value="DUF4209"/>
    <property type="match status" value="1"/>
</dbReference>
<proteinExistence type="predicted"/>
<gene>
    <name evidence="2" type="ORF">GDO81_008400</name>
</gene>
<keyword evidence="3" id="KW-1185">Reference proteome</keyword>